<dbReference type="Proteomes" id="UP001605036">
    <property type="component" value="Unassembled WGS sequence"/>
</dbReference>
<feature type="compositionally biased region" description="Basic and acidic residues" evidence="1">
    <location>
        <begin position="89"/>
        <end position="121"/>
    </location>
</feature>
<feature type="region of interest" description="Disordered" evidence="1">
    <location>
        <begin position="32"/>
        <end position="149"/>
    </location>
</feature>
<proteinExistence type="predicted"/>
<evidence type="ECO:0000256" key="1">
    <source>
        <dbReference type="SAM" id="MobiDB-lite"/>
    </source>
</evidence>
<dbReference type="AlphaFoldDB" id="A0ABD1XS70"/>
<gene>
    <name evidence="2" type="ORF">R1flu_023502</name>
</gene>
<name>A0ABD1XS70_9MARC</name>
<reference evidence="2 3" key="1">
    <citation type="submission" date="2024-09" db="EMBL/GenBank/DDBJ databases">
        <title>Chromosome-scale assembly of Riccia fluitans.</title>
        <authorList>
            <person name="Paukszto L."/>
            <person name="Sawicki J."/>
            <person name="Karawczyk K."/>
            <person name="Piernik-Szablinska J."/>
            <person name="Szczecinska M."/>
            <person name="Mazdziarz M."/>
        </authorList>
    </citation>
    <scope>NUCLEOTIDE SEQUENCE [LARGE SCALE GENOMIC DNA]</scope>
    <source>
        <strain evidence="2">Rf_01</strain>
        <tissue evidence="2">Aerial parts of the thallus</tissue>
    </source>
</reference>
<feature type="compositionally biased region" description="Basic and acidic residues" evidence="1">
    <location>
        <begin position="60"/>
        <end position="82"/>
    </location>
</feature>
<dbReference type="EMBL" id="JBHFFA010000007">
    <property type="protein sequence ID" value="KAL2611810.1"/>
    <property type="molecule type" value="Genomic_DNA"/>
</dbReference>
<accession>A0ABD1XS70</accession>
<sequence>METADAKALAAKSSEQEHELCDTTFAKHCAGENHQRTSEQTSAAPLHTKWRKYSHGECQSSEHHEHARRVRNDVRDRQHDAEGTDADDSEKGTERETNLRGNDESRSGVERTADGDVEQKQKNKSLTQAALGAKADGLAERAPSVRKPL</sequence>
<organism evidence="2 3">
    <name type="scientific">Riccia fluitans</name>
    <dbReference type="NCBI Taxonomy" id="41844"/>
    <lineage>
        <taxon>Eukaryota</taxon>
        <taxon>Viridiplantae</taxon>
        <taxon>Streptophyta</taxon>
        <taxon>Embryophyta</taxon>
        <taxon>Marchantiophyta</taxon>
        <taxon>Marchantiopsida</taxon>
        <taxon>Marchantiidae</taxon>
        <taxon>Marchantiales</taxon>
        <taxon>Ricciaceae</taxon>
        <taxon>Riccia</taxon>
    </lineage>
</organism>
<keyword evidence="3" id="KW-1185">Reference proteome</keyword>
<protein>
    <submittedName>
        <fullName evidence="2">Uncharacterized protein</fullName>
    </submittedName>
</protein>
<evidence type="ECO:0000313" key="2">
    <source>
        <dbReference type="EMBL" id="KAL2611810.1"/>
    </source>
</evidence>
<comment type="caution">
    <text evidence="2">The sequence shown here is derived from an EMBL/GenBank/DDBJ whole genome shotgun (WGS) entry which is preliminary data.</text>
</comment>
<evidence type="ECO:0000313" key="3">
    <source>
        <dbReference type="Proteomes" id="UP001605036"/>
    </source>
</evidence>